<dbReference type="InterPro" id="IPR036849">
    <property type="entry name" value="Enolase-like_C_sf"/>
</dbReference>
<dbReference type="EMBL" id="MCRJ01000002">
    <property type="protein sequence ID" value="ODN72502.1"/>
    <property type="molecule type" value="Genomic_DNA"/>
</dbReference>
<dbReference type="InterPro" id="IPR029017">
    <property type="entry name" value="Enolase-like_N"/>
</dbReference>
<dbReference type="PANTHER" id="PTHR48073:SF2">
    <property type="entry name" value="O-SUCCINYLBENZOATE SYNTHASE"/>
    <property type="match status" value="1"/>
</dbReference>
<proteinExistence type="predicted"/>
<evidence type="ECO:0000259" key="2">
    <source>
        <dbReference type="SMART" id="SM00922"/>
    </source>
</evidence>
<dbReference type="InterPro" id="IPR029065">
    <property type="entry name" value="Enolase_C-like"/>
</dbReference>
<keyword evidence="4" id="KW-1185">Reference proteome</keyword>
<organism evidence="3 4">
    <name type="scientific">Methylobrevis pamukkalensis</name>
    <dbReference type="NCBI Taxonomy" id="1439726"/>
    <lineage>
        <taxon>Bacteria</taxon>
        <taxon>Pseudomonadati</taxon>
        <taxon>Pseudomonadota</taxon>
        <taxon>Alphaproteobacteria</taxon>
        <taxon>Hyphomicrobiales</taxon>
        <taxon>Pleomorphomonadaceae</taxon>
        <taxon>Methylobrevis</taxon>
    </lineage>
</organism>
<dbReference type="Pfam" id="PF13378">
    <property type="entry name" value="MR_MLE_C"/>
    <property type="match status" value="1"/>
</dbReference>
<dbReference type="Proteomes" id="UP000094622">
    <property type="component" value="Unassembled WGS sequence"/>
</dbReference>
<dbReference type="Gene3D" id="3.30.390.10">
    <property type="entry name" value="Enolase-like, N-terminal domain"/>
    <property type="match status" value="1"/>
</dbReference>
<dbReference type="SUPFAM" id="SSF51604">
    <property type="entry name" value="Enolase C-terminal domain-like"/>
    <property type="match status" value="1"/>
</dbReference>
<keyword evidence="1" id="KW-0479">Metal-binding</keyword>
<dbReference type="GO" id="GO:0000287">
    <property type="term" value="F:magnesium ion binding"/>
    <property type="evidence" value="ECO:0007669"/>
    <property type="project" value="UniProtKB-ARBA"/>
</dbReference>
<dbReference type="PATRIC" id="fig|1439726.3.peg.262"/>
<protein>
    <submittedName>
        <fullName evidence="3">L-Ala-D/L-Glu epimerase</fullName>
        <ecNumber evidence="3">5.1.1.-</ecNumber>
    </submittedName>
</protein>
<dbReference type="SFLD" id="SFLDS00001">
    <property type="entry name" value="Enolase"/>
    <property type="match status" value="1"/>
</dbReference>
<feature type="domain" description="Mandelate racemase/muconate lactonizing enzyme C-terminal" evidence="2">
    <location>
        <begin position="143"/>
        <end position="240"/>
    </location>
</feature>
<dbReference type="Gene3D" id="3.20.20.120">
    <property type="entry name" value="Enolase-like C-terminal domain"/>
    <property type="match status" value="1"/>
</dbReference>
<dbReference type="SUPFAM" id="SSF54826">
    <property type="entry name" value="Enolase N-terminal domain-like"/>
    <property type="match status" value="1"/>
</dbReference>
<sequence length="365" mass="38331">MRVSLHAADLSYAGGLGLHTASSGAISHLAELYLKLDDGTHVAVGETRTNIAYLNGLTRDAVIDDAVAAVAALDLTADPRDLLADLDRLLAGCLAPVRMLVDMALHDLAARRAGVPLCDFLAPGAKAGAVSHPTNQTLFWSPFETFRAQAAAYVARGFRDLKVRIAAGPFEDDLARIGALRAAFGDTVKIAADANGMWGEDEAIDRLKRLSIFDLAYVEQPVAPGDWAAIARVAEASPIPLMLDESLASEADIARLVAFGGRIYGHLKLVKLGGLAPTFAAARRLSAAGVPFMIGQMNEGGVSTAAALHLCRAAGPDFAELYGADGLMADPADGLVYADGNLRVAARPGLGIHFDPSKTHTIREF</sequence>
<dbReference type="OrthoDB" id="9802699at2"/>
<reference evidence="3 4" key="1">
    <citation type="submission" date="2016-07" db="EMBL/GenBank/DDBJ databases">
        <title>Draft Genome Sequence of Methylobrevis pamukkalensis PK2.</title>
        <authorList>
            <person name="Vasilenko O.V."/>
            <person name="Doronina N.V."/>
            <person name="Shmareva M.N."/>
            <person name="Tarlachkov S.V."/>
            <person name="Mustakhimov I."/>
            <person name="Trotsenko Y.A."/>
        </authorList>
    </citation>
    <scope>NUCLEOTIDE SEQUENCE [LARGE SCALE GENOMIC DNA]</scope>
    <source>
        <strain evidence="3 4">PK2</strain>
    </source>
</reference>
<dbReference type="RefSeq" id="WP_069305488.1">
    <property type="nucleotide sequence ID" value="NZ_MCRJ01000002.1"/>
</dbReference>
<evidence type="ECO:0000313" key="3">
    <source>
        <dbReference type="EMBL" id="ODN72502.1"/>
    </source>
</evidence>
<name>A0A1E3H847_9HYPH</name>
<dbReference type="InterPro" id="IPR013342">
    <property type="entry name" value="Mandelate_racemase_C"/>
</dbReference>
<dbReference type="GO" id="GO:0016853">
    <property type="term" value="F:isomerase activity"/>
    <property type="evidence" value="ECO:0007669"/>
    <property type="project" value="UniProtKB-KW"/>
</dbReference>
<comment type="caution">
    <text evidence="3">The sequence shown here is derived from an EMBL/GenBank/DDBJ whole genome shotgun (WGS) entry which is preliminary data.</text>
</comment>
<dbReference type="PANTHER" id="PTHR48073">
    <property type="entry name" value="O-SUCCINYLBENZOATE SYNTHASE-RELATED"/>
    <property type="match status" value="1"/>
</dbReference>
<dbReference type="SMART" id="SM00922">
    <property type="entry name" value="MR_MLE"/>
    <property type="match status" value="1"/>
</dbReference>
<gene>
    <name evidence="3" type="primary">ykfB</name>
    <name evidence="3" type="ORF">A6302_00248</name>
</gene>
<keyword evidence="3" id="KW-0413">Isomerase</keyword>
<dbReference type="PROSITE" id="PS00909">
    <property type="entry name" value="MR_MLE_2"/>
    <property type="match status" value="1"/>
</dbReference>
<evidence type="ECO:0000256" key="1">
    <source>
        <dbReference type="ARBA" id="ARBA00022723"/>
    </source>
</evidence>
<dbReference type="AlphaFoldDB" id="A0A1E3H847"/>
<dbReference type="GO" id="GO:0009063">
    <property type="term" value="P:amino acid catabolic process"/>
    <property type="evidence" value="ECO:0007669"/>
    <property type="project" value="InterPro"/>
</dbReference>
<dbReference type="EC" id="5.1.1.-" evidence="3"/>
<dbReference type="InterPro" id="IPR018110">
    <property type="entry name" value="Mandel_Rmase/mucon_lact_enz_CS"/>
</dbReference>
<evidence type="ECO:0000313" key="4">
    <source>
        <dbReference type="Proteomes" id="UP000094622"/>
    </source>
</evidence>
<accession>A0A1E3H847</accession>